<proteinExistence type="predicted"/>
<reference evidence="1 2" key="1">
    <citation type="submission" date="2020-12" db="EMBL/GenBank/DDBJ databases">
        <authorList>
            <person name="Kusuma A.B."/>
            <person name="Nouioui I."/>
            <person name="Goodfellow M."/>
        </authorList>
    </citation>
    <scope>NUCLEOTIDE SEQUENCE [LARGE SCALE GENOMIC DNA]</scope>
    <source>
        <strain evidence="1 2">DSM 41764</strain>
    </source>
</reference>
<comment type="caution">
    <text evidence="1">The sequence shown here is derived from an EMBL/GenBank/DDBJ whole genome shotgun (WGS) entry which is preliminary data.</text>
</comment>
<sequence length="59" mass="6724">MALRYIERRRDQARASEQESRWGSRTVVGAVLGATLILFGRNPTPPSSTRRGCRSCRCW</sequence>
<dbReference type="RefSeq" id="WP_198280284.1">
    <property type="nucleotide sequence ID" value="NZ_BAAAIF010000100.1"/>
</dbReference>
<evidence type="ECO:0000313" key="1">
    <source>
        <dbReference type="EMBL" id="MBI0317563.1"/>
    </source>
</evidence>
<protein>
    <submittedName>
        <fullName evidence="1">Uncharacterized protein</fullName>
    </submittedName>
</protein>
<dbReference type="Proteomes" id="UP000638849">
    <property type="component" value="Unassembled WGS sequence"/>
</dbReference>
<keyword evidence="2" id="KW-1185">Reference proteome</keyword>
<gene>
    <name evidence="1" type="ORF">JBF12_32225</name>
</gene>
<evidence type="ECO:0000313" key="2">
    <source>
        <dbReference type="Proteomes" id="UP000638849"/>
    </source>
</evidence>
<name>A0ABS0RJP0_9ACTN</name>
<dbReference type="EMBL" id="JAEEAQ010000436">
    <property type="protein sequence ID" value="MBI0317563.1"/>
    <property type="molecule type" value="Genomic_DNA"/>
</dbReference>
<accession>A0ABS0RJP0</accession>
<organism evidence="1 2">
    <name type="scientific">Streptomyces javensis</name>
    <dbReference type="NCBI Taxonomy" id="114698"/>
    <lineage>
        <taxon>Bacteria</taxon>
        <taxon>Bacillati</taxon>
        <taxon>Actinomycetota</taxon>
        <taxon>Actinomycetes</taxon>
        <taxon>Kitasatosporales</taxon>
        <taxon>Streptomycetaceae</taxon>
        <taxon>Streptomyces</taxon>
        <taxon>Streptomyces violaceusniger group</taxon>
    </lineage>
</organism>